<dbReference type="EMBL" id="LCTW02000118">
    <property type="protein sequence ID" value="KXX78491.1"/>
    <property type="molecule type" value="Genomic_DNA"/>
</dbReference>
<keyword evidence="4 5" id="KW-0472">Membrane</keyword>
<evidence type="ECO:0000256" key="3">
    <source>
        <dbReference type="ARBA" id="ARBA00022989"/>
    </source>
</evidence>
<proteinExistence type="predicted"/>
<dbReference type="AlphaFoldDB" id="A0A175W4W2"/>
<reference evidence="6 7" key="1">
    <citation type="journal article" date="2016" name="Genome Announc.">
        <title>Genome Sequence of Madurella mycetomatis mm55, Isolated from a Human Mycetoma Case in Sudan.</title>
        <authorList>
            <person name="Smit S."/>
            <person name="Derks M.F."/>
            <person name="Bervoets S."/>
            <person name="Fahal A."/>
            <person name="van Leeuwen W."/>
            <person name="van Belkum A."/>
            <person name="van de Sande W.W."/>
        </authorList>
    </citation>
    <scope>NUCLEOTIDE SEQUENCE [LARGE SCALE GENOMIC DNA]</scope>
    <source>
        <strain evidence="7">mm55</strain>
    </source>
</reference>
<keyword evidence="6" id="KW-0489">Methyltransferase</keyword>
<dbReference type="GO" id="GO:0008168">
    <property type="term" value="F:methyltransferase activity"/>
    <property type="evidence" value="ECO:0007669"/>
    <property type="project" value="UniProtKB-KW"/>
</dbReference>
<evidence type="ECO:0000313" key="6">
    <source>
        <dbReference type="EMBL" id="KXX78491.1"/>
    </source>
</evidence>
<keyword evidence="3 5" id="KW-1133">Transmembrane helix</keyword>
<dbReference type="SUPFAM" id="SSF144083">
    <property type="entry name" value="Magnesium transport protein CorA, transmembrane region"/>
    <property type="match status" value="1"/>
</dbReference>
<dbReference type="InterPro" id="IPR045863">
    <property type="entry name" value="CorA_TM1_TM2"/>
</dbReference>
<keyword evidence="2 5" id="KW-0812">Transmembrane</keyword>
<gene>
    <name evidence="6" type="ORF">MMYC01_204916</name>
</gene>
<dbReference type="Proteomes" id="UP000078237">
    <property type="component" value="Unassembled WGS sequence"/>
</dbReference>
<feature type="transmembrane region" description="Helical" evidence="5">
    <location>
        <begin position="215"/>
        <end position="239"/>
    </location>
</feature>
<dbReference type="GO" id="GO:0032259">
    <property type="term" value="P:methylation"/>
    <property type="evidence" value="ECO:0007669"/>
    <property type="project" value="UniProtKB-KW"/>
</dbReference>
<keyword evidence="7" id="KW-1185">Reference proteome</keyword>
<dbReference type="Gene3D" id="1.20.58.340">
    <property type="entry name" value="Magnesium transport protein CorA, transmembrane region"/>
    <property type="match status" value="1"/>
</dbReference>
<evidence type="ECO:0000313" key="7">
    <source>
        <dbReference type="Proteomes" id="UP000078237"/>
    </source>
</evidence>
<accession>A0A175W4W2</accession>
<evidence type="ECO:0000256" key="4">
    <source>
        <dbReference type="ARBA" id="ARBA00023136"/>
    </source>
</evidence>
<protein>
    <submittedName>
        <fullName evidence="6">Ribosomal RNA large subunit methyltransferase F</fullName>
    </submittedName>
</protein>
<dbReference type="OrthoDB" id="5207033at2759"/>
<evidence type="ECO:0000256" key="5">
    <source>
        <dbReference type="SAM" id="Phobius"/>
    </source>
</evidence>
<dbReference type="GO" id="GO:0016020">
    <property type="term" value="C:membrane"/>
    <property type="evidence" value="ECO:0007669"/>
    <property type="project" value="UniProtKB-SubCell"/>
</dbReference>
<dbReference type="VEuPathDB" id="FungiDB:MMYC01_204916"/>
<evidence type="ECO:0000256" key="2">
    <source>
        <dbReference type="ARBA" id="ARBA00022692"/>
    </source>
</evidence>
<organism evidence="6 7">
    <name type="scientific">Madurella mycetomatis</name>
    <dbReference type="NCBI Taxonomy" id="100816"/>
    <lineage>
        <taxon>Eukaryota</taxon>
        <taxon>Fungi</taxon>
        <taxon>Dikarya</taxon>
        <taxon>Ascomycota</taxon>
        <taxon>Pezizomycotina</taxon>
        <taxon>Sordariomycetes</taxon>
        <taxon>Sordariomycetidae</taxon>
        <taxon>Sordariales</taxon>
        <taxon>Sordariales incertae sedis</taxon>
        <taxon>Madurella</taxon>
    </lineage>
</organism>
<sequence>MHVATCTTWFRCLFKMVQKIGQDSSEDGPEYAGANRGHKWFEMTVFSRWDSRGKCQMLCVDAPFDFPHELRNRLARRTAPLDFKDPFAMYSDVWDLITHYYDIAIWRPRRLWRGVFTPINEYMRHSIHLSEILQSALGTAQEIQLCRAKTYQSLDVANGVSETYKQQGHDYAAFQISLLRNLHLRCTSNQARLANETTITFNNITLQDSNFVKSITFLTMIFLPATFVSAVFSTTFYNFGNKELEVSDQVWIYWSIIIPVTVAVVALWRTVLKSQKRF</sequence>
<keyword evidence="6" id="KW-0808">Transferase</keyword>
<comment type="subcellular location">
    <subcellularLocation>
        <location evidence="1">Membrane</location>
        <topology evidence="1">Multi-pass membrane protein</topology>
    </subcellularLocation>
</comment>
<comment type="caution">
    <text evidence="6">The sequence shown here is derived from an EMBL/GenBank/DDBJ whole genome shotgun (WGS) entry which is preliminary data.</text>
</comment>
<feature type="transmembrane region" description="Helical" evidence="5">
    <location>
        <begin position="251"/>
        <end position="272"/>
    </location>
</feature>
<evidence type="ECO:0000256" key="1">
    <source>
        <dbReference type="ARBA" id="ARBA00004141"/>
    </source>
</evidence>
<name>A0A175W4W2_9PEZI</name>